<dbReference type="RefSeq" id="WP_053415990.1">
    <property type="nucleotide sequence ID" value="NZ_LILB01000001.1"/>
</dbReference>
<dbReference type="EMBL" id="LILB01000001">
    <property type="protein sequence ID" value="KOO51830.1"/>
    <property type="molecule type" value="Genomic_DNA"/>
</dbReference>
<dbReference type="InterPro" id="IPR050890">
    <property type="entry name" value="PTS_EIIA_component"/>
</dbReference>
<evidence type="ECO:0000256" key="1">
    <source>
        <dbReference type="ARBA" id="ARBA00004496"/>
    </source>
</evidence>
<organism evidence="8 9">
    <name type="scientific">Viridibacillus arvi</name>
    <dbReference type="NCBI Taxonomy" id="263475"/>
    <lineage>
        <taxon>Bacteria</taxon>
        <taxon>Bacillati</taxon>
        <taxon>Bacillota</taxon>
        <taxon>Bacilli</taxon>
        <taxon>Bacillales</taxon>
        <taxon>Caryophanaceae</taxon>
        <taxon>Viridibacillus</taxon>
    </lineage>
</organism>
<dbReference type="PROSITE" id="PS00371">
    <property type="entry name" value="PTS_EIIA_TYPE_1_HIS"/>
    <property type="match status" value="1"/>
</dbReference>
<evidence type="ECO:0000256" key="2">
    <source>
        <dbReference type="ARBA" id="ARBA00022448"/>
    </source>
</evidence>
<comment type="subcellular location">
    <subcellularLocation>
        <location evidence="1">Cytoplasm</location>
    </subcellularLocation>
</comment>
<dbReference type="GO" id="GO:0016301">
    <property type="term" value="F:kinase activity"/>
    <property type="evidence" value="ECO:0007669"/>
    <property type="project" value="UniProtKB-KW"/>
</dbReference>
<keyword evidence="9" id="KW-1185">Reference proteome</keyword>
<evidence type="ECO:0000256" key="3">
    <source>
        <dbReference type="ARBA" id="ARBA00022597"/>
    </source>
</evidence>
<evidence type="ECO:0000259" key="7">
    <source>
        <dbReference type="PROSITE" id="PS51093"/>
    </source>
</evidence>
<protein>
    <submittedName>
        <fullName evidence="8">PTS glucose transporter subunit IIA</fullName>
    </submittedName>
</protein>
<dbReference type="GO" id="GO:0005737">
    <property type="term" value="C:cytoplasm"/>
    <property type="evidence" value="ECO:0007669"/>
    <property type="project" value="UniProtKB-SubCell"/>
</dbReference>
<feature type="domain" description="PTS EIIA type-1" evidence="7">
    <location>
        <begin position="29"/>
        <end position="133"/>
    </location>
</feature>
<keyword evidence="3 8" id="KW-0762">Sugar transport</keyword>
<gene>
    <name evidence="8" type="ORF">AMD00_05165</name>
</gene>
<dbReference type="PROSITE" id="PS51093">
    <property type="entry name" value="PTS_EIIA_TYPE_1"/>
    <property type="match status" value="1"/>
</dbReference>
<keyword evidence="5" id="KW-0598">Phosphotransferase system</keyword>
<sequence>MLSNLFKKRSLEVMAPISGEIIPLGEVPDPVFSQKMMGEGVAIIPTNGSVHAPVEGEIVLISDTKHAIGIRTSDGSEILIHIGLETVSLGGKGFKVLVSAGDKVSTGQVLIEVDWEYIRENAKSIVTPIIITNSADKNIQCHYSKTGIQDKTVLMTISAK</sequence>
<accession>A0A0M0LL72</accession>
<keyword evidence="6" id="KW-0418">Kinase</keyword>
<dbReference type="STRING" id="263475.AMD00_05165"/>
<name>A0A0M0LL72_9BACL</name>
<dbReference type="Proteomes" id="UP000036867">
    <property type="component" value="Unassembled WGS sequence"/>
</dbReference>
<evidence type="ECO:0000256" key="6">
    <source>
        <dbReference type="ARBA" id="ARBA00022777"/>
    </source>
</evidence>
<dbReference type="PANTHER" id="PTHR45008">
    <property type="entry name" value="PTS SYSTEM GLUCOSE-SPECIFIC EIIA COMPONENT"/>
    <property type="match status" value="1"/>
</dbReference>
<dbReference type="GO" id="GO:0009401">
    <property type="term" value="P:phosphoenolpyruvate-dependent sugar phosphotransferase system"/>
    <property type="evidence" value="ECO:0007669"/>
    <property type="project" value="UniProtKB-KW"/>
</dbReference>
<dbReference type="FunFam" id="2.70.70.10:FF:000001">
    <property type="entry name" value="PTS system glucose-specific IIA component"/>
    <property type="match status" value="1"/>
</dbReference>
<evidence type="ECO:0000313" key="8">
    <source>
        <dbReference type="EMBL" id="KOO51830.1"/>
    </source>
</evidence>
<dbReference type="Pfam" id="PF00358">
    <property type="entry name" value="PTS_EIIA_1"/>
    <property type="match status" value="1"/>
</dbReference>
<dbReference type="AlphaFoldDB" id="A0A0M0LL72"/>
<dbReference type="InterPro" id="IPR001127">
    <property type="entry name" value="PTS_EIIA_1_perm"/>
</dbReference>
<dbReference type="OrthoDB" id="9764327at2"/>
<reference evidence="9" key="1">
    <citation type="submission" date="2015-08" db="EMBL/GenBank/DDBJ databases">
        <title>Fjat-10028 dsm 16317.</title>
        <authorList>
            <person name="Liu B."/>
            <person name="Wang J."/>
            <person name="Zhu Y."/>
            <person name="Liu G."/>
            <person name="Chen Q."/>
            <person name="Chen Z."/>
            <person name="Lan J."/>
            <person name="Che J."/>
            <person name="Ge C."/>
            <person name="Shi H."/>
            <person name="Pan Z."/>
            <person name="Liu X."/>
        </authorList>
    </citation>
    <scope>NUCLEOTIDE SEQUENCE [LARGE SCALE GENOMIC DNA]</scope>
    <source>
        <strain evidence="9">DSM 16317</strain>
    </source>
</reference>
<dbReference type="Gene3D" id="2.70.70.10">
    <property type="entry name" value="Glucose Permease (Domain IIA)"/>
    <property type="match status" value="1"/>
</dbReference>
<dbReference type="GeneID" id="301135493"/>
<keyword evidence="4" id="KW-0808">Transferase</keyword>
<dbReference type="InterPro" id="IPR011055">
    <property type="entry name" value="Dup_hybrid_motif"/>
</dbReference>
<comment type="caution">
    <text evidence="8">The sequence shown here is derived from an EMBL/GenBank/DDBJ whole genome shotgun (WGS) entry which is preliminary data.</text>
</comment>
<evidence type="ECO:0000313" key="9">
    <source>
        <dbReference type="Proteomes" id="UP000036867"/>
    </source>
</evidence>
<evidence type="ECO:0000256" key="5">
    <source>
        <dbReference type="ARBA" id="ARBA00022683"/>
    </source>
</evidence>
<dbReference type="NCBIfam" id="TIGR00830">
    <property type="entry name" value="PTBA"/>
    <property type="match status" value="1"/>
</dbReference>
<proteinExistence type="predicted"/>
<keyword evidence="2" id="KW-0813">Transport</keyword>
<dbReference type="SUPFAM" id="SSF51261">
    <property type="entry name" value="Duplicated hybrid motif"/>
    <property type="match status" value="1"/>
</dbReference>
<dbReference type="PATRIC" id="fig|263475.3.peg.1444"/>
<dbReference type="PANTHER" id="PTHR45008:SF1">
    <property type="entry name" value="PTS SYSTEM GLUCOSE-SPECIFIC EIIA COMPONENT"/>
    <property type="match status" value="1"/>
</dbReference>
<evidence type="ECO:0000256" key="4">
    <source>
        <dbReference type="ARBA" id="ARBA00022679"/>
    </source>
</evidence>